<comment type="caution">
    <text evidence="1">The sequence shown here is derived from an EMBL/GenBank/DDBJ whole genome shotgun (WGS) entry which is preliminary data.</text>
</comment>
<evidence type="ECO:0000313" key="2">
    <source>
        <dbReference type="Proteomes" id="UP001372526"/>
    </source>
</evidence>
<dbReference type="Pfam" id="PF26595">
    <property type="entry name" value="A_ENA"/>
    <property type="match status" value="1"/>
</dbReference>
<dbReference type="RefSeq" id="WP_336472496.1">
    <property type="nucleotide sequence ID" value="NZ_JBAWSX010000005.1"/>
</dbReference>
<reference evidence="1 2" key="1">
    <citation type="submission" date="2024-01" db="EMBL/GenBank/DDBJ databases">
        <title>Seven novel Bacillus-like species.</title>
        <authorList>
            <person name="Liu G."/>
        </authorList>
    </citation>
    <scope>NUCLEOTIDE SEQUENCE [LARGE SCALE GENOMIC DNA]</scope>
    <source>
        <strain evidence="1 2">FJAT-51639</strain>
    </source>
</reference>
<dbReference type="InterPro" id="IPR013783">
    <property type="entry name" value="Ig-like_fold"/>
</dbReference>
<dbReference type="Proteomes" id="UP001372526">
    <property type="component" value="Unassembled WGS sequence"/>
</dbReference>
<dbReference type="SUPFAM" id="SSF49373">
    <property type="entry name" value="Invasin/intimin cell-adhesion fragments"/>
    <property type="match status" value="2"/>
</dbReference>
<sequence length="309" mass="31281">MSFPNIPNITPTISITTAQTIPLLLSSIALEELALSHIINAKAEEIQFVLGTLPGGRTLVPPTVTISNLLDINKRVQGTLRDVIKKEMLLEFKFENVLDLLATVPPPPSTVTVTLNADPTTICAFGTGPNTSILTGQVLVNGSPPPAGTPVSFIVSALGTVAPNPALTDAFGNFTAIFTSTDGPGMAAVIATALGASSNTVTITINNCQTTITLVGPGSICSLGTGSNTGILTGQVLVNGSPPPPGTSVSFTINNPALGTIAPNPALTDLSGNFTATFTATNGPGLVTVTATAFGAAIILAINIMDCPP</sequence>
<accession>A0ABU8FIX3</accession>
<dbReference type="InterPro" id="IPR008964">
    <property type="entry name" value="Invasin/intimin_cell_adhesion"/>
</dbReference>
<dbReference type="Gene3D" id="2.60.40.10">
    <property type="entry name" value="Immunoglobulins"/>
    <property type="match status" value="2"/>
</dbReference>
<dbReference type="InterPro" id="IPR058705">
    <property type="entry name" value="A_ENA"/>
</dbReference>
<gene>
    <name evidence="1" type="ORF">WAZ07_11145</name>
</gene>
<organism evidence="1 2">
    <name type="scientific">Bacillus bruguierae</name>
    <dbReference type="NCBI Taxonomy" id="3127667"/>
    <lineage>
        <taxon>Bacteria</taxon>
        <taxon>Bacillati</taxon>
        <taxon>Bacillota</taxon>
        <taxon>Bacilli</taxon>
        <taxon>Bacillales</taxon>
        <taxon>Bacillaceae</taxon>
        <taxon>Bacillus</taxon>
    </lineage>
</organism>
<evidence type="ECO:0008006" key="3">
    <source>
        <dbReference type="Google" id="ProtNLM"/>
    </source>
</evidence>
<proteinExistence type="predicted"/>
<evidence type="ECO:0000313" key="1">
    <source>
        <dbReference type="EMBL" id="MEI4801874.1"/>
    </source>
</evidence>
<dbReference type="EMBL" id="JBAWSX010000005">
    <property type="protein sequence ID" value="MEI4801874.1"/>
    <property type="molecule type" value="Genomic_DNA"/>
</dbReference>
<protein>
    <recommendedName>
        <fullName evidence="3">Big-1 domain-containing protein</fullName>
    </recommendedName>
</protein>
<name>A0ABU8FIX3_9BACI</name>
<keyword evidence="2" id="KW-1185">Reference proteome</keyword>